<keyword evidence="2" id="KW-1185">Reference proteome</keyword>
<dbReference type="AlphaFoldDB" id="A0A8J3Q9X2"/>
<reference evidence="1" key="1">
    <citation type="submission" date="2021-01" db="EMBL/GenBank/DDBJ databases">
        <title>Whole genome shotgun sequence of Rhizocola hellebori NBRC 109834.</title>
        <authorList>
            <person name="Komaki H."/>
            <person name="Tamura T."/>
        </authorList>
    </citation>
    <scope>NUCLEOTIDE SEQUENCE</scope>
    <source>
        <strain evidence="1">NBRC 109834</strain>
    </source>
</reference>
<evidence type="ECO:0000313" key="2">
    <source>
        <dbReference type="Proteomes" id="UP000612899"/>
    </source>
</evidence>
<proteinExistence type="predicted"/>
<sequence length="59" mass="6751">MSPGQHQNEPDSARFGQARAPLLDDTQEWSSEDLHWMESLAPVADMTYLRDALLRGRRP</sequence>
<dbReference type="Proteomes" id="UP000612899">
    <property type="component" value="Unassembled WGS sequence"/>
</dbReference>
<comment type="caution">
    <text evidence="1">The sequence shown here is derived from an EMBL/GenBank/DDBJ whole genome shotgun (WGS) entry which is preliminary data.</text>
</comment>
<evidence type="ECO:0000313" key="1">
    <source>
        <dbReference type="EMBL" id="GIH05858.1"/>
    </source>
</evidence>
<gene>
    <name evidence="1" type="ORF">Rhe02_39250</name>
</gene>
<protein>
    <submittedName>
        <fullName evidence="1">Uncharacterized protein</fullName>
    </submittedName>
</protein>
<accession>A0A8J3Q9X2</accession>
<organism evidence="1 2">
    <name type="scientific">Rhizocola hellebori</name>
    <dbReference type="NCBI Taxonomy" id="1392758"/>
    <lineage>
        <taxon>Bacteria</taxon>
        <taxon>Bacillati</taxon>
        <taxon>Actinomycetota</taxon>
        <taxon>Actinomycetes</taxon>
        <taxon>Micromonosporales</taxon>
        <taxon>Micromonosporaceae</taxon>
        <taxon>Rhizocola</taxon>
    </lineage>
</organism>
<dbReference type="EMBL" id="BONY01000022">
    <property type="protein sequence ID" value="GIH05858.1"/>
    <property type="molecule type" value="Genomic_DNA"/>
</dbReference>
<name>A0A8J3Q9X2_9ACTN</name>